<protein>
    <submittedName>
        <fullName evidence="1">Uncharacterized protein YdeI (YjbR/CyaY-like superfamily)</fullName>
    </submittedName>
</protein>
<gene>
    <name evidence="1" type="ORF">GGR20_001858</name>
</gene>
<proteinExistence type="predicted"/>
<accession>A0A7W6IMA2</accession>
<dbReference type="RefSeq" id="WP_183310942.1">
    <property type="nucleotide sequence ID" value="NZ_JACIEW010000004.1"/>
</dbReference>
<organism evidence="1 2">
    <name type="scientific">Devosia subaequoris</name>
    <dbReference type="NCBI Taxonomy" id="395930"/>
    <lineage>
        <taxon>Bacteria</taxon>
        <taxon>Pseudomonadati</taxon>
        <taxon>Pseudomonadota</taxon>
        <taxon>Alphaproteobacteria</taxon>
        <taxon>Hyphomicrobiales</taxon>
        <taxon>Devosiaceae</taxon>
        <taxon>Devosia</taxon>
    </lineage>
</organism>
<dbReference type="Pfam" id="PF13376">
    <property type="entry name" value="OmdA"/>
    <property type="match status" value="1"/>
</dbReference>
<evidence type="ECO:0000313" key="2">
    <source>
        <dbReference type="Proteomes" id="UP000547011"/>
    </source>
</evidence>
<evidence type="ECO:0000313" key="1">
    <source>
        <dbReference type="EMBL" id="MBB4052215.1"/>
    </source>
</evidence>
<dbReference type="EMBL" id="JACIEW010000004">
    <property type="protein sequence ID" value="MBB4052215.1"/>
    <property type="molecule type" value="Genomic_DNA"/>
</dbReference>
<comment type="caution">
    <text evidence="1">The sequence shown here is derived from an EMBL/GenBank/DDBJ whole genome shotgun (WGS) entry which is preliminary data.</text>
</comment>
<dbReference type="AlphaFoldDB" id="A0A7W6IMA2"/>
<dbReference type="Proteomes" id="UP000547011">
    <property type="component" value="Unassembled WGS sequence"/>
</dbReference>
<reference evidence="1 2" key="1">
    <citation type="submission" date="2020-08" db="EMBL/GenBank/DDBJ databases">
        <title>Genomic Encyclopedia of Type Strains, Phase IV (KMG-IV): sequencing the most valuable type-strain genomes for metagenomic binning, comparative biology and taxonomic classification.</title>
        <authorList>
            <person name="Goeker M."/>
        </authorList>
    </citation>
    <scope>NUCLEOTIDE SEQUENCE [LARGE SCALE GENOMIC DNA]</scope>
    <source>
        <strain evidence="1 2">DSM 23447</strain>
    </source>
</reference>
<keyword evidence="2" id="KW-1185">Reference proteome</keyword>
<name>A0A7W6IMA2_9HYPH</name>
<sequence>MAPVSVPTDKLREFVDFDAFYVWLAENHDQADEIWIRIFKKASGKPTISAVEAIDAVLCWGWIDAIKKSWDAESFVQRYCPRRPKSVWSQVNRDNVARLIEQDLMTEHGLKHVEAAKADGRWDAAYRTNQDPPDDLLAAIAANPAAQATYERLSSQNRFALTFRTISLKTEAGRKKRIADYVAMLARGETIYPQKAKS</sequence>